<evidence type="ECO:0000256" key="3">
    <source>
        <dbReference type="HAMAP-Rule" id="MF_00187"/>
    </source>
</evidence>
<name>A0ABW7A0E6_9HYPH</name>
<evidence type="ECO:0000313" key="5">
    <source>
        <dbReference type="EMBL" id="MFG1374487.1"/>
    </source>
</evidence>
<keyword evidence="1 3" id="KW-0963">Cytoplasm</keyword>
<proteinExistence type="inferred from homology"/>
<keyword evidence="2 3" id="KW-0501">Molybdenum cofactor biosynthesis</keyword>
<accession>A0ABW7A0E6</accession>
<dbReference type="Gene3D" id="3.10.20.10">
    <property type="match status" value="1"/>
</dbReference>
<dbReference type="NCBIfam" id="TIGR00129">
    <property type="entry name" value="fdhD_narQ"/>
    <property type="match status" value="1"/>
</dbReference>
<dbReference type="PIRSF" id="PIRSF015626">
    <property type="entry name" value="FdhD"/>
    <property type="match status" value="1"/>
</dbReference>
<reference evidence="5 6" key="1">
    <citation type="submission" date="2024-02" db="EMBL/GenBank/DDBJ databases">
        <title>Expansion and revision of Xanthobacter and proposal of Roseixanthobacter gen. nov.</title>
        <authorList>
            <person name="Soltysiak M.P.M."/>
            <person name="Jalihal A."/>
            <person name="Ory A."/>
            <person name="Chrisophersen C."/>
            <person name="Lee A.D."/>
            <person name="Boulton J."/>
            <person name="Springer M."/>
        </authorList>
    </citation>
    <scope>NUCLEOTIDE SEQUENCE [LARGE SCALE GENOMIC DNA]</scope>
    <source>
        <strain evidence="5 6">23A</strain>
    </source>
</reference>
<keyword evidence="6" id="KW-1185">Reference proteome</keyword>
<sequence length="292" mass="30466">MTDTPSTCALSQDTALPAPPPARRVERVQVRDGVVSAGERAVPEEVPVALTFNGTTHAVMMASPTDISDFALGFALTEGIVASAAEILSREVIVVDEGIEARMWIAEEKMKHLSARRRALAGPTGCGLCGVESLVEAVKPAALVTADTRFSPATLLDAMATLGPLQSLNHETRAVHAAAYFEPGRGILALAEDVGRHNALDKLVGKAAEAGFDTARGLLLLTSRVSIEMVQKAAVLGVGVIAAVSAPTSLAIRTAEAAGITLCAIVRQDGFEVFTHPGRIALPSPERQNHVA</sequence>
<dbReference type="SUPFAM" id="SSF53927">
    <property type="entry name" value="Cytidine deaminase-like"/>
    <property type="match status" value="1"/>
</dbReference>
<evidence type="ECO:0000256" key="2">
    <source>
        <dbReference type="ARBA" id="ARBA00023150"/>
    </source>
</evidence>
<dbReference type="Proteomes" id="UP001604002">
    <property type="component" value="Unassembled WGS sequence"/>
</dbReference>
<feature type="compositionally biased region" description="Polar residues" evidence="4">
    <location>
        <begin position="1"/>
        <end position="14"/>
    </location>
</feature>
<comment type="similarity">
    <text evidence="3">Belongs to the FdhD family.</text>
</comment>
<comment type="subcellular location">
    <subcellularLocation>
        <location evidence="3">Cytoplasm</location>
    </subcellularLocation>
</comment>
<evidence type="ECO:0000313" key="6">
    <source>
        <dbReference type="Proteomes" id="UP001604002"/>
    </source>
</evidence>
<dbReference type="Gene3D" id="3.40.140.10">
    <property type="entry name" value="Cytidine Deaminase, domain 2"/>
    <property type="match status" value="1"/>
</dbReference>
<dbReference type="Pfam" id="PF02634">
    <property type="entry name" value="FdhD-NarQ"/>
    <property type="match status" value="1"/>
</dbReference>
<evidence type="ECO:0000256" key="1">
    <source>
        <dbReference type="ARBA" id="ARBA00022490"/>
    </source>
</evidence>
<protein>
    <recommendedName>
        <fullName evidence="3">Sulfur carrier protein FdhD</fullName>
    </recommendedName>
</protein>
<dbReference type="EMBL" id="JBAFVH010000013">
    <property type="protein sequence ID" value="MFG1374487.1"/>
    <property type="molecule type" value="Genomic_DNA"/>
</dbReference>
<dbReference type="InterPro" id="IPR016193">
    <property type="entry name" value="Cytidine_deaminase-like"/>
</dbReference>
<dbReference type="PANTHER" id="PTHR30592">
    <property type="entry name" value="FORMATE DEHYDROGENASE"/>
    <property type="match status" value="1"/>
</dbReference>
<comment type="caution">
    <text evidence="3">Lacks conserved residue(s) required for the propagation of feature annotation.</text>
</comment>
<comment type="function">
    <text evidence="3">Required for formate dehydrogenase (FDH) activity. Acts as a sulfur carrier protein that transfers sulfur from IscS to the molybdenum cofactor prior to its insertion into FDH.</text>
</comment>
<dbReference type="InterPro" id="IPR003786">
    <property type="entry name" value="FdhD"/>
</dbReference>
<evidence type="ECO:0000256" key="4">
    <source>
        <dbReference type="SAM" id="MobiDB-lite"/>
    </source>
</evidence>
<comment type="caution">
    <text evidence="5">The sequence shown here is derived from an EMBL/GenBank/DDBJ whole genome shotgun (WGS) entry which is preliminary data.</text>
</comment>
<dbReference type="RefSeq" id="WP_393994135.1">
    <property type="nucleotide sequence ID" value="NZ_JBAFVH010000013.1"/>
</dbReference>
<dbReference type="HAMAP" id="MF_00187">
    <property type="entry name" value="FdhD"/>
    <property type="match status" value="1"/>
</dbReference>
<gene>
    <name evidence="3 5" type="primary">fdhD</name>
    <name evidence="5" type="ORF">V5F32_20110</name>
</gene>
<dbReference type="PANTHER" id="PTHR30592:SF1">
    <property type="entry name" value="SULFUR CARRIER PROTEIN FDHD"/>
    <property type="match status" value="1"/>
</dbReference>
<feature type="active site" description="Cysteine persulfide intermediate" evidence="3">
    <location>
        <position position="126"/>
    </location>
</feature>
<organism evidence="5 6">
    <name type="scientific">Xanthobacter oligotrophicus</name>
    <dbReference type="NCBI Taxonomy" id="2607286"/>
    <lineage>
        <taxon>Bacteria</taxon>
        <taxon>Pseudomonadati</taxon>
        <taxon>Pseudomonadota</taxon>
        <taxon>Alphaproteobacteria</taxon>
        <taxon>Hyphomicrobiales</taxon>
        <taxon>Xanthobacteraceae</taxon>
        <taxon>Xanthobacter</taxon>
    </lineage>
</organism>
<feature type="region of interest" description="Disordered" evidence="4">
    <location>
        <begin position="1"/>
        <end position="20"/>
    </location>
</feature>